<proteinExistence type="predicted"/>
<dbReference type="Proteomes" id="UP000831701">
    <property type="component" value="Chromosome 23"/>
</dbReference>
<comment type="caution">
    <text evidence="1">The sequence shown here is derived from an EMBL/GenBank/DDBJ whole genome shotgun (WGS) entry which is preliminary data.</text>
</comment>
<gene>
    <name evidence="1" type="ORF">L3Q82_019734</name>
</gene>
<keyword evidence="2" id="KW-1185">Reference proteome</keyword>
<evidence type="ECO:0000313" key="1">
    <source>
        <dbReference type="EMBL" id="KAI3353187.1"/>
    </source>
</evidence>
<organism evidence="1 2">
    <name type="scientific">Scortum barcoo</name>
    <name type="common">barcoo grunter</name>
    <dbReference type="NCBI Taxonomy" id="214431"/>
    <lineage>
        <taxon>Eukaryota</taxon>
        <taxon>Metazoa</taxon>
        <taxon>Chordata</taxon>
        <taxon>Craniata</taxon>
        <taxon>Vertebrata</taxon>
        <taxon>Euteleostomi</taxon>
        <taxon>Actinopterygii</taxon>
        <taxon>Neopterygii</taxon>
        <taxon>Teleostei</taxon>
        <taxon>Neoteleostei</taxon>
        <taxon>Acanthomorphata</taxon>
        <taxon>Eupercaria</taxon>
        <taxon>Centrarchiformes</taxon>
        <taxon>Terapontoidei</taxon>
        <taxon>Terapontidae</taxon>
        <taxon>Scortum</taxon>
    </lineage>
</organism>
<protein>
    <submittedName>
        <fullName evidence="1">Uncharacterized protein</fullName>
    </submittedName>
</protein>
<evidence type="ECO:0000313" key="2">
    <source>
        <dbReference type="Proteomes" id="UP000831701"/>
    </source>
</evidence>
<feature type="non-terminal residue" evidence="1">
    <location>
        <position position="88"/>
    </location>
</feature>
<name>A0ACB8VBY2_9TELE</name>
<sequence>MSYLLSAFGITLGDKVRSSDKWKELRVGILPTAALHAKSGRIQPGEDPGEDPEQTGWTTYICNLSWETLGIPQADLEDIAIRKIPSDT</sequence>
<accession>A0ACB8VBY2</accession>
<reference evidence="1" key="1">
    <citation type="submission" date="2022-04" db="EMBL/GenBank/DDBJ databases">
        <title>Jade perch genome.</title>
        <authorList>
            <person name="Chao B."/>
        </authorList>
    </citation>
    <scope>NUCLEOTIDE SEQUENCE</scope>
    <source>
        <strain evidence="1">CB-2022</strain>
    </source>
</reference>
<dbReference type="EMBL" id="CM041553">
    <property type="protein sequence ID" value="KAI3353187.1"/>
    <property type="molecule type" value="Genomic_DNA"/>
</dbReference>